<dbReference type="PANTHER" id="PTHR43333">
    <property type="entry name" value="2-HACID_DH_C DOMAIN-CONTAINING PROTEIN"/>
    <property type="match status" value="1"/>
</dbReference>
<dbReference type="InterPro" id="IPR006140">
    <property type="entry name" value="D-isomer_DH_NAD-bd"/>
</dbReference>
<sequence length="311" mass="33516">MKLLVKSGGREAMAEWQRHFGAVDPTIEVVYWEDAGDPASVDYVMAWEPPAGWLATLPNLKVVFSSGAGVDHITKDPAWPSQLPLVRMGGPDMAQRMGEFVVWSALSLLRDTRDFALGQPLKEWRYKEVPHSAADRRVGVMGLGNLGLRSAQMLSAVGFPVQGWSRSAKSLPGMKTFAGAAEFDAFIESTDILVCLLPVTPDTADLIDAKLLANLPAGAQIINVGRGQHVVDADLIAALDSGHIAGAVLDVFRGEPLAAESPLWTHERVTVTPHIASTPTRAEKAEFVARCIGLNEKGEAMPNIFDPARGY</sequence>
<gene>
    <name evidence="4" type="ORF">JEQ47_11630</name>
</gene>
<dbReference type="Proteomes" id="UP000602124">
    <property type="component" value="Unassembled WGS sequence"/>
</dbReference>
<evidence type="ECO:0000313" key="5">
    <source>
        <dbReference type="Proteomes" id="UP000602124"/>
    </source>
</evidence>
<protein>
    <submittedName>
        <fullName evidence="4">Glyoxylate/hydroxypyruvate reductase A</fullName>
    </submittedName>
</protein>
<dbReference type="Pfam" id="PF02826">
    <property type="entry name" value="2-Hacid_dh_C"/>
    <property type="match status" value="1"/>
</dbReference>
<keyword evidence="5" id="KW-1185">Reference proteome</keyword>
<evidence type="ECO:0000259" key="3">
    <source>
        <dbReference type="Pfam" id="PF02826"/>
    </source>
</evidence>
<proteinExistence type="predicted"/>
<name>A0A934J053_9HYPH</name>
<dbReference type="CDD" id="cd12164">
    <property type="entry name" value="GDH_like_2"/>
    <property type="match status" value="1"/>
</dbReference>
<dbReference type="SUPFAM" id="SSF51735">
    <property type="entry name" value="NAD(P)-binding Rossmann-fold domains"/>
    <property type="match status" value="1"/>
</dbReference>
<dbReference type="SUPFAM" id="SSF52283">
    <property type="entry name" value="Formate/glycerate dehydrogenase catalytic domain-like"/>
    <property type="match status" value="1"/>
</dbReference>
<keyword evidence="1" id="KW-0560">Oxidoreductase</keyword>
<organism evidence="4 5">
    <name type="scientific">Devosia sediminis</name>
    <dbReference type="NCBI Taxonomy" id="2798801"/>
    <lineage>
        <taxon>Bacteria</taxon>
        <taxon>Pseudomonadati</taxon>
        <taxon>Pseudomonadota</taxon>
        <taxon>Alphaproteobacteria</taxon>
        <taxon>Hyphomicrobiales</taxon>
        <taxon>Devosiaceae</taxon>
        <taxon>Devosia</taxon>
    </lineage>
</organism>
<dbReference type="RefSeq" id="WP_198876556.1">
    <property type="nucleotide sequence ID" value="NZ_JAEKMH010000002.1"/>
</dbReference>
<dbReference type="GO" id="GO:0051287">
    <property type="term" value="F:NAD binding"/>
    <property type="evidence" value="ECO:0007669"/>
    <property type="project" value="InterPro"/>
</dbReference>
<evidence type="ECO:0000256" key="2">
    <source>
        <dbReference type="ARBA" id="ARBA00023027"/>
    </source>
</evidence>
<dbReference type="EMBL" id="JAEKMH010000002">
    <property type="protein sequence ID" value="MBJ3785375.1"/>
    <property type="molecule type" value="Genomic_DNA"/>
</dbReference>
<accession>A0A934J053</accession>
<dbReference type="GO" id="GO:0016491">
    <property type="term" value="F:oxidoreductase activity"/>
    <property type="evidence" value="ECO:0007669"/>
    <property type="project" value="UniProtKB-KW"/>
</dbReference>
<comment type="caution">
    <text evidence="4">The sequence shown here is derived from an EMBL/GenBank/DDBJ whole genome shotgun (WGS) entry which is preliminary data.</text>
</comment>
<dbReference type="AlphaFoldDB" id="A0A934J053"/>
<evidence type="ECO:0000256" key="1">
    <source>
        <dbReference type="ARBA" id="ARBA00023002"/>
    </source>
</evidence>
<dbReference type="InterPro" id="IPR036291">
    <property type="entry name" value="NAD(P)-bd_dom_sf"/>
</dbReference>
<feature type="domain" description="D-isomer specific 2-hydroxyacid dehydrogenase NAD-binding" evidence="3">
    <location>
        <begin position="103"/>
        <end position="276"/>
    </location>
</feature>
<reference evidence="4" key="1">
    <citation type="submission" date="2020-12" db="EMBL/GenBank/DDBJ databases">
        <title>Devosia sp. MSA67 isolated from Mo River.</title>
        <authorList>
            <person name="Ma F."/>
            <person name="Zi Z."/>
        </authorList>
    </citation>
    <scope>NUCLEOTIDE SEQUENCE</scope>
    <source>
        <strain evidence="4">MSA67</strain>
    </source>
</reference>
<keyword evidence="2" id="KW-0520">NAD</keyword>
<dbReference type="PANTHER" id="PTHR43333:SF1">
    <property type="entry name" value="D-ISOMER SPECIFIC 2-HYDROXYACID DEHYDROGENASE NAD-BINDING DOMAIN-CONTAINING PROTEIN"/>
    <property type="match status" value="1"/>
</dbReference>
<dbReference type="Gene3D" id="3.40.50.720">
    <property type="entry name" value="NAD(P)-binding Rossmann-like Domain"/>
    <property type="match status" value="2"/>
</dbReference>
<evidence type="ECO:0000313" key="4">
    <source>
        <dbReference type="EMBL" id="MBJ3785375.1"/>
    </source>
</evidence>